<protein>
    <submittedName>
        <fullName evidence="1">Uncharacterized protein</fullName>
    </submittedName>
</protein>
<evidence type="ECO:0000313" key="2">
    <source>
        <dbReference type="Proteomes" id="UP000709295"/>
    </source>
</evidence>
<sequence length="74" mass="8440">IFYDSQPFQELGLLGKLYYLQSPPHSSIFTPQDKQKHRYPTAPWFVSLALLTQPTPTLKSRASTSARAATRTMR</sequence>
<dbReference type="AlphaFoldDB" id="A0A8J5MCR4"/>
<dbReference type="Proteomes" id="UP000709295">
    <property type="component" value="Unassembled WGS sequence"/>
</dbReference>
<reference evidence="1" key="1">
    <citation type="submission" date="2021-01" db="EMBL/GenBank/DDBJ databases">
        <title>Phytophthora aleatoria, a newly-described species from Pinus radiata is distinct from Phytophthora cactorum isolates based on comparative genomics.</title>
        <authorList>
            <person name="Mcdougal R."/>
            <person name="Panda P."/>
            <person name="Williams N."/>
            <person name="Studholme D.J."/>
        </authorList>
    </citation>
    <scope>NUCLEOTIDE SEQUENCE</scope>
    <source>
        <strain evidence="1">NZFS 4037</strain>
    </source>
</reference>
<accession>A0A8J5MCR4</accession>
<feature type="non-terminal residue" evidence="1">
    <location>
        <position position="1"/>
    </location>
</feature>
<proteinExistence type="predicted"/>
<comment type="caution">
    <text evidence="1">The sequence shown here is derived from an EMBL/GenBank/DDBJ whole genome shotgun (WGS) entry which is preliminary data.</text>
</comment>
<dbReference type="EMBL" id="JAENGY010001822">
    <property type="protein sequence ID" value="KAG6946743.1"/>
    <property type="molecule type" value="Genomic_DNA"/>
</dbReference>
<organism evidence="1 2">
    <name type="scientific">Phytophthora aleatoria</name>
    <dbReference type="NCBI Taxonomy" id="2496075"/>
    <lineage>
        <taxon>Eukaryota</taxon>
        <taxon>Sar</taxon>
        <taxon>Stramenopiles</taxon>
        <taxon>Oomycota</taxon>
        <taxon>Peronosporomycetes</taxon>
        <taxon>Peronosporales</taxon>
        <taxon>Peronosporaceae</taxon>
        <taxon>Phytophthora</taxon>
    </lineage>
</organism>
<keyword evidence="2" id="KW-1185">Reference proteome</keyword>
<gene>
    <name evidence="1" type="ORF">JG688_00015871</name>
</gene>
<evidence type="ECO:0000313" key="1">
    <source>
        <dbReference type="EMBL" id="KAG6946743.1"/>
    </source>
</evidence>
<name>A0A8J5MCR4_9STRA</name>